<sequence>MSDDQGDVFGDVFGDAADADCGCCEGLPLPARPANAPGLTALRYRVDTQPGFRARMVQSLPLAGGGLARLLTRRPDDPSMALLDAAACVADVLTFYQERIANEGFLATATERRSVLELARAVGYTLRPGVAASVHLSFTVEDAPGAPGVCALAAGLPVQSIPPQGKLPQVFETRDAIVARAEWNALRPRQMRPADIAVLEVAGAPDPNGAATTRRVLALVGPVGSFGTGGGGGGGGGATAGLHAALNTADLYRLDTGLAADAVSDAIEIGQVFLSDAGAGSGAGMAAGDLLLFAARRGTALSRLVMRVVAVTPEPALHRVKVALEPLPEPAAPPPPPQAAAPRGVPYAQVVTVAPSRVAFARLPGTGTLSLTTATVANALTTRTWRENELQTLIGMQGWNRAAVVKTVSASASIAAGGGAGGGAGGVGASGAGAAGTAASGASAGSFAGVFGFGVKVGFFGNNAPKWGMLPKPDSLRSDPYPLPWDRSDTGSDGQPLAADRTIWQTSQARSQGARVYLERPVPDLVPASWVVVDSPYLPAESYAVADARAVSRADFGMSGRAMEVTLADGAQPPGALSKPDFSFRSSTAHVASRKLDLVALPIDAPVAAGTNRIELDALVLGLAVGQPLALTGLRADLAGVDAAEVAVLADVVHADGRSIVRSRDGLRFSYQRHSLRINANTVFATHGESVREVLGNGNAALGHQRFMLRRPPTTWVSAPTPDGVISTLTIRVNGVRWDPVPSLYGVGPHERVYTTRIDDEGRTEVLFGDGVSGARLPTGMVNIDATYRTGMGPDGNVAANTLTMPRAMPLGLRGVTNPLPATGAADREHLADARVHVPRSLQAFDRVVSALDYAAYARVYPGIGKARADMLWVDGQPRLALSVTGATDASDTSGASGTSNASDTAGGAVSDTVRANLAASIASVSDPSQRFDVRACALRLFRCHARVLADPRYVKADVMRQVTVALLDAFGIAAREIGQPVTAAEVIACIQSVPGVVAVDLEALALLDDAAPDGLSDASSAAASAVPAGLPAYGARWDARTRRVIPAELLSISPAALSLTDMTP</sequence>
<dbReference type="EMBL" id="JACBYR010000001">
    <property type="protein sequence ID" value="NYE80909.1"/>
    <property type="molecule type" value="Genomic_DNA"/>
</dbReference>
<evidence type="ECO:0008006" key="4">
    <source>
        <dbReference type="Google" id="ProtNLM"/>
    </source>
</evidence>
<evidence type="ECO:0000313" key="3">
    <source>
        <dbReference type="Proteomes" id="UP000542125"/>
    </source>
</evidence>
<gene>
    <name evidence="2" type="ORF">FHW18_000180</name>
</gene>
<dbReference type="AlphaFoldDB" id="A0A7Y9LIG5"/>
<comment type="caution">
    <text evidence="2">The sequence shown here is derived from an EMBL/GenBank/DDBJ whole genome shotgun (WGS) entry which is preliminary data.</text>
</comment>
<evidence type="ECO:0000256" key="1">
    <source>
        <dbReference type="SAM" id="MobiDB-lite"/>
    </source>
</evidence>
<organism evidence="2 3">
    <name type="scientific">Pigmentiphaga litoralis</name>
    <dbReference type="NCBI Taxonomy" id="516702"/>
    <lineage>
        <taxon>Bacteria</taxon>
        <taxon>Pseudomonadati</taxon>
        <taxon>Pseudomonadota</taxon>
        <taxon>Betaproteobacteria</taxon>
        <taxon>Burkholderiales</taxon>
        <taxon>Alcaligenaceae</taxon>
        <taxon>Pigmentiphaga</taxon>
    </lineage>
</organism>
<protein>
    <recommendedName>
        <fullName evidence="4">Baseplate assembly protein</fullName>
    </recommendedName>
</protein>
<feature type="compositionally biased region" description="Polar residues" evidence="1">
    <location>
        <begin position="885"/>
        <end position="904"/>
    </location>
</feature>
<reference evidence="2 3" key="1">
    <citation type="submission" date="2020-07" db="EMBL/GenBank/DDBJ databases">
        <title>Genomic Encyclopedia of Type Strains, Phase IV (KMG-V): Genome sequencing to study the core and pangenomes of soil and plant-associated prokaryotes.</title>
        <authorList>
            <person name="Whitman W."/>
        </authorList>
    </citation>
    <scope>NUCLEOTIDE SEQUENCE [LARGE SCALE GENOMIC DNA]</scope>
    <source>
        <strain evidence="2 3">SAS40</strain>
    </source>
</reference>
<dbReference type="Proteomes" id="UP000542125">
    <property type="component" value="Unassembled WGS sequence"/>
</dbReference>
<evidence type="ECO:0000313" key="2">
    <source>
        <dbReference type="EMBL" id="NYE80909.1"/>
    </source>
</evidence>
<proteinExistence type="predicted"/>
<name>A0A7Y9LIG5_9BURK</name>
<dbReference type="RefSeq" id="WP_179582438.1">
    <property type="nucleotide sequence ID" value="NZ_JACBYR010000001.1"/>
</dbReference>
<feature type="region of interest" description="Disordered" evidence="1">
    <location>
        <begin position="885"/>
        <end position="907"/>
    </location>
</feature>
<keyword evidence="3" id="KW-1185">Reference proteome</keyword>
<accession>A0A7Y9LIG5</accession>